<keyword evidence="1" id="KW-0472">Membrane</keyword>
<proteinExistence type="predicted"/>
<comment type="caution">
    <text evidence="2">The sequence shown here is derived from an EMBL/GenBank/DDBJ whole genome shotgun (WGS) entry which is preliminary data.</text>
</comment>
<accession>A0ABR6W5L4</accession>
<evidence type="ECO:0000313" key="3">
    <source>
        <dbReference type="Proteomes" id="UP000700732"/>
    </source>
</evidence>
<reference evidence="2 3" key="1">
    <citation type="submission" date="2019-06" db="EMBL/GenBank/DDBJ databases">
        <title>Spirosoma utsteinense sp. nov. isolated from Antarctic ice-free soils.</title>
        <authorList>
            <person name="Tahon G."/>
        </authorList>
    </citation>
    <scope>NUCLEOTIDE SEQUENCE [LARGE SCALE GENOMIC DNA]</scope>
    <source>
        <strain evidence="2 3">LMG 31447</strain>
    </source>
</reference>
<dbReference type="EMBL" id="VFIA01000012">
    <property type="protein sequence ID" value="MBC3791887.1"/>
    <property type="molecule type" value="Genomic_DNA"/>
</dbReference>
<evidence type="ECO:0000313" key="2">
    <source>
        <dbReference type="EMBL" id="MBC3791887.1"/>
    </source>
</evidence>
<keyword evidence="1" id="KW-0812">Transmembrane</keyword>
<evidence type="ECO:0008006" key="4">
    <source>
        <dbReference type="Google" id="ProtNLM"/>
    </source>
</evidence>
<keyword evidence="3" id="KW-1185">Reference proteome</keyword>
<keyword evidence="1" id="KW-1133">Transmembrane helix</keyword>
<feature type="transmembrane region" description="Helical" evidence="1">
    <location>
        <begin position="12"/>
        <end position="30"/>
    </location>
</feature>
<dbReference type="RefSeq" id="WP_186737667.1">
    <property type="nucleotide sequence ID" value="NZ_VFIA01000012.1"/>
</dbReference>
<sequence length="239" mass="25569">MTRSFSPHPASYLSARLVGFGFFLTLFLIGCQEKEVAPDPSTGLSDKIQRIVPRAILDDLKAKGLVINEGTQPPQLAGIFIASPYTLLSPYGTEDSWTKGKVISDYKFKFYDQSGDEVKLDVKQSSETATGLGSYVSGFGNKFTIFAETKGVQSGIQNTQLSVISGELSNDGIINFQYAFTFTAKTGDASNSVLIPVGKARIWEDGDKLASETSSFRMAALDAVEPAVGNRAGAAGSTH</sequence>
<dbReference type="Proteomes" id="UP000700732">
    <property type="component" value="Unassembled WGS sequence"/>
</dbReference>
<evidence type="ECO:0000256" key="1">
    <source>
        <dbReference type="SAM" id="Phobius"/>
    </source>
</evidence>
<name>A0ABR6W5L4_9BACT</name>
<protein>
    <recommendedName>
        <fullName evidence="4">Lipoprotein</fullName>
    </recommendedName>
</protein>
<gene>
    <name evidence="2" type="ORF">FH603_2396</name>
</gene>
<organism evidence="2 3">
    <name type="scientific">Spirosoma utsteinense</name>
    <dbReference type="NCBI Taxonomy" id="2585773"/>
    <lineage>
        <taxon>Bacteria</taxon>
        <taxon>Pseudomonadati</taxon>
        <taxon>Bacteroidota</taxon>
        <taxon>Cytophagia</taxon>
        <taxon>Cytophagales</taxon>
        <taxon>Cytophagaceae</taxon>
        <taxon>Spirosoma</taxon>
    </lineage>
</organism>
<dbReference type="PROSITE" id="PS51257">
    <property type="entry name" value="PROKAR_LIPOPROTEIN"/>
    <property type="match status" value="1"/>
</dbReference>